<dbReference type="PANTHER" id="PTHR42684">
    <property type="entry name" value="ADENOSYLMETHIONINE-8-AMINO-7-OXONONANOATE AMINOTRANSFERASE"/>
    <property type="match status" value="1"/>
</dbReference>
<comment type="subcellular location">
    <subcellularLocation>
        <location evidence="1">Mitochondrion</location>
    </subcellularLocation>
</comment>
<dbReference type="InterPro" id="IPR027417">
    <property type="entry name" value="P-loop_NTPase"/>
</dbReference>
<keyword evidence="4" id="KW-0663">Pyridoxal phosphate</keyword>
<dbReference type="SUPFAM" id="SSF53383">
    <property type="entry name" value="PLP-dependent transferases"/>
    <property type="match status" value="1"/>
</dbReference>
<organism evidence="5 6">
    <name type="scientific">Malassezia cuniculi</name>
    <dbReference type="NCBI Taxonomy" id="948313"/>
    <lineage>
        <taxon>Eukaryota</taxon>
        <taxon>Fungi</taxon>
        <taxon>Dikarya</taxon>
        <taxon>Basidiomycota</taxon>
        <taxon>Ustilaginomycotina</taxon>
        <taxon>Malasseziomycetes</taxon>
        <taxon>Malasseziales</taxon>
        <taxon>Malasseziaceae</taxon>
        <taxon>Malassezia</taxon>
    </lineage>
</organism>
<dbReference type="SUPFAM" id="SSF52540">
    <property type="entry name" value="P-loop containing nucleoside triphosphate hydrolases"/>
    <property type="match status" value="1"/>
</dbReference>
<name>A0AAF0J5Z3_9BASI</name>
<dbReference type="GO" id="GO:0004141">
    <property type="term" value="F:dethiobiotin synthase activity"/>
    <property type="evidence" value="ECO:0007669"/>
    <property type="project" value="TreeGrafter"/>
</dbReference>
<evidence type="ECO:0000256" key="1">
    <source>
        <dbReference type="ARBA" id="ARBA00004173"/>
    </source>
</evidence>
<dbReference type="CDD" id="cd03109">
    <property type="entry name" value="DTBS"/>
    <property type="match status" value="1"/>
</dbReference>
<dbReference type="EMBL" id="CP119878">
    <property type="protein sequence ID" value="WFD34723.1"/>
    <property type="molecule type" value="Genomic_DNA"/>
</dbReference>
<dbReference type="InterPro" id="IPR015422">
    <property type="entry name" value="PyrdxlP-dep_Trfase_small"/>
</dbReference>
<dbReference type="Gene3D" id="3.40.50.300">
    <property type="entry name" value="P-loop containing nucleotide triphosphate hydrolases"/>
    <property type="match status" value="1"/>
</dbReference>
<dbReference type="InterPro" id="IPR015424">
    <property type="entry name" value="PyrdxlP-dep_Trfase"/>
</dbReference>
<keyword evidence="2" id="KW-0032">Aminotransferase</keyword>
<dbReference type="GO" id="GO:0004015">
    <property type="term" value="F:adenosylmethionine-8-amino-7-oxononanoate transaminase activity"/>
    <property type="evidence" value="ECO:0007669"/>
    <property type="project" value="TreeGrafter"/>
</dbReference>
<evidence type="ECO:0000256" key="2">
    <source>
        <dbReference type="ARBA" id="ARBA00022576"/>
    </source>
</evidence>
<evidence type="ECO:0000256" key="3">
    <source>
        <dbReference type="ARBA" id="ARBA00022679"/>
    </source>
</evidence>
<dbReference type="Pfam" id="PF00202">
    <property type="entry name" value="Aminotran_3"/>
    <property type="match status" value="2"/>
</dbReference>
<dbReference type="PROSITE" id="PS00600">
    <property type="entry name" value="AA_TRANSFER_CLASS_3"/>
    <property type="match status" value="1"/>
</dbReference>
<dbReference type="InterPro" id="IPR049704">
    <property type="entry name" value="Aminotrans_3_PPA_site"/>
</dbReference>
<dbReference type="Proteomes" id="UP001219933">
    <property type="component" value="Chromosome 2"/>
</dbReference>
<evidence type="ECO:0000313" key="5">
    <source>
        <dbReference type="EMBL" id="WFD34723.1"/>
    </source>
</evidence>
<dbReference type="InterPro" id="IPR005814">
    <property type="entry name" value="Aminotrans_3"/>
</dbReference>
<dbReference type="GO" id="GO:0030170">
    <property type="term" value="F:pyridoxal phosphate binding"/>
    <property type="evidence" value="ECO:0007669"/>
    <property type="project" value="InterPro"/>
</dbReference>
<evidence type="ECO:0000313" key="6">
    <source>
        <dbReference type="Proteomes" id="UP001219933"/>
    </source>
</evidence>
<dbReference type="Pfam" id="PF13500">
    <property type="entry name" value="AAA_26"/>
    <property type="match status" value="1"/>
</dbReference>
<proteinExistence type="predicted"/>
<dbReference type="GO" id="GO:0009102">
    <property type="term" value="P:biotin biosynthetic process"/>
    <property type="evidence" value="ECO:0007669"/>
    <property type="project" value="TreeGrafter"/>
</dbReference>
<sequence length="714" mass="76532">MSLPEEPEAIVQGVAKWIQEESARGARATAVYIESAGGVHSPAPSGTSQADLLRPLRLPVVLVGSSELGGISTTRSAFESLRMRGYDVDAVLMFPSRVYENDAYLRQWLLEEYGIPVFTLGGPNGSLPGAPPARASSDAADVAAMKAYYAGLIVGAPDAQLSSAFEVVSHLRACHAKRIEQVEALPDRVQSTCWWPFTQHERISRDDVLVIDSAHGDHFAARDASGSLAPVLDGSSSWWTQALGHGNPRLAQAAAYAAGRYGHVIFPGAAHAPAADLAEAMLSGPGKGWASRVFFSDDGSTATEIAIKMAIQSAARRYAPRHVESDLAKAKLRAGNGPGSMSGRPEQEFEILGLDGSYHGDTIGAMDACSPNVFNEQVAWYRGRGHWLRPPTVHIAQGTTRVSVDGREYTFESLAHVLDVESRLSTELAGHYRASIRRELERLVVVEGRRFGALMLEPLVMGAGGMVLVDPLYQRCLVDVVRSSEDLFSLTDPPLRSGRAPTPKASEQTWRGLPVIYDEVFSGLYRLGPPSAAHVLGVQPDIACYAKILSGGLVPLALTLASSSIFDTFSHPEKKRALLHGHSYTAHPVGCTVALETLAQIDALTTSPDWEAAQADWDTAAPGWSLWSREQVLALSHSEHVTGVWALGTVLALELGGDSGYQSSAAESLVAGLRQHGIHVRPLGNVVYIMCSLNTPAPVLRSTERILSTLLGRA</sequence>
<reference evidence="5" key="1">
    <citation type="submission" date="2023-03" db="EMBL/GenBank/DDBJ databases">
        <title>Mating type loci evolution in Malassezia.</title>
        <authorList>
            <person name="Coelho M.A."/>
        </authorList>
    </citation>
    <scope>NUCLEOTIDE SEQUENCE</scope>
    <source>
        <strain evidence="5">CBS 11721</strain>
    </source>
</reference>
<gene>
    <name evidence="5" type="ORF">MCUN1_001567</name>
</gene>
<dbReference type="Gene3D" id="3.90.1150.10">
    <property type="entry name" value="Aspartate Aminotransferase, domain 1"/>
    <property type="match status" value="2"/>
</dbReference>
<keyword evidence="6" id="KW-1185">Reference proteome</keyword>
<accession>A0AAF0J5Z3</accession>
<evidence type="ECO:0000256" key="4">
    <source>
        <dbReference type="ARBA" id="ARBA00022898"/>
    </source>
</evidence>
<evidence type="ECO:0008006" key="7">
    <source>
        <dbReference type="Google" id="ProtNLM"/>
    </source>
</evidence>
<dbReference type="PANTHER" id="PTHR42684:SF3">
    <property type="entry name" value="ADENOSYLMETHIONINE-8-AMINO-7-OXONONANOATE AMINOTRANSFERASE"/>
    <property type="match status" value="1"/>
</dbReference>
<keyword evidence="3" id="KW-0808">Transferase</keyword>
<dbReference type="AlphaFoldDB" id="A0AAF0J5Z3"/>
<dbReference type="InterPro" id="IPR015421">
    <property type="entry name" value="PyrdxlP-dep_Trfase_major"/>
</dbReference>
<protein>
    <recommendedName>
        <fullName evidence="7">Adenosylmethionine-8-amino-7-oxononanoate aminotransferase</fullName>
    </recommendedName>
</protein>
<dbReference type="GO" id="GO:0005739">
    <property type="term" value="C:mitochondrion"/>
    <property type="evidence" value="ECO:0007669"/>
    <property type="project" value="UniProtKB-SubCell"/>
</dbReference>
<dbReference type="Gene3D" id="3.40.640.10">
    <property type="entry name" value="Type I PLP-dependent aspartate aminotransferase-like (Major domain)"/>
    <property type="match status" value="1"/>
</dbReference>